<keyword evidence="1" id="KW-1133">Transmembrane helix</keyword>
<protein>
    <submittedName>
        <fullName evidence="2">Type II secretion system F family protein</fullName>
    </submittedName>
</protein>
<feature type="transmembrane region" description="Helical" evidence="1">
    <location>
        <begin position="48"/>
        <end position="68"/>
    </location>
</feature>
<name>A0ABV8R753_9MICC</name>
<dbReference type="EMBL" id="JBHSCQ010000024">
    <property type="protein sequence ID" value="MFC4267224.1"/>
    <property type="molecule type" value="Genomic_DNA"/>
</dbReference>
<dbReference type="Proteomes" id="UP001595773">
    <property type="component" value="Unassembled WGS sequence"/>
</dbReference>
<dbReference type="RefSeq" id="WP_230068274.1">
    <property type="nucleotide sequence ID" value="NZ_BAABLL010000017.1"/>
</dbReference>
<keyword evidence="3" id="KW-1185">Reference proteome</keyword>
<gene>
    <name evidence="2" type="ORF">ACFOW9_16580</name>
</gene>
<dbReference type="PANTHER" id="PTHR35007">
    <property type="entry name" value="INTEGRAL MEMBRANE PROTEIN-RELATED"/>
    <property type="match status" value="1"/>
</dbReference>
<dbReference type="PANTHER" id="PTHR35007:SF3">
    <property type="entry name" value="POSSIBLE CONSERVED ALANINE RICH MEMBRANE PROTEIN"/>
    <property type="match status" value="1"/>
</dbReference>
<evidence type="ECO:0000313" key="2">
    <source>
        <dbReference type="EMBL" id="MFC4267224.1"/>
    </source>
</evidence>
<sequence length="290" mass="31256">MNAFLAISCALGMGVGIILIITELTRTPTKPSRNGRTKSPISKLKSKIGPQQSLYLVIGLVAGLLLFWRTGWLVTLIAVPAAAVLLPPIFSTARSKNEIAKLEALEAWARSLSGLISTGATSLSQAVTTSLPNSPEVIRPELNNLVARLNTRWTPRRAFKAFADDLDDPTADLLAAHLILASTIRVSGLSDALDDLAQTIFEEIRQRREIDAARETNRTTAKWVTIFTLGTMVGAATLMAEFFSVYKTPIGQGILLLIVAAYAGALKWMHSLSKPDLPPRILVDAKGATS</sequence>
<evidence type="ECO:0000313" key="3">
    <source>
        <dbReference type="Proteomes" id="UP001595773"/>
    </source>
</evidence>
<keyword evidence="1" id="KW-0472">Membrane</keyword>
<feature type="transmembrane region" description="Helical" evidence="1">
    <location>
        <begin position="74"/>
        <end position="93"/>
    </location>
</feature>
<proteinExistence type="predicted"/>
<evidence type="ECO:0000256" key="1">
    <source>
        <dbReference type="SAM" id="Phobius"/>
    </source>
</evidence>
<reference evidence="3" key="1">
    <citation type="journal article" date="2019" name="Int. J. Syst. Evol. Microbiol.">
        <title>The Global Catalogue of Microorganisms (GCM) 10K type strain sequencing project: providing services to taxonomists for standard genome sequencing and annotation.</title>
        <authorList>
            <consortium name="The Broad Institute Genomics Platform"/>
            <consortium name="The Broad Institute Genome Sequencing Center for Infectious Disease"/>
            <person name="Wu L."/>
            <person name="Ma J."/>
        </authorList>
    </citation>
    <scope>NUCLEOTIDE SEQUENCE [LARGE SCALE GENOMIC DNA]</scope>
    <source>
        <strain evidence="3">CGMCC 1.10698</strain>
    </source>
</reference>
<accession>A0ABV8R753</accession>
<feature type="transmembrane region" description="Helical" evidence="1">
    <location>
        <begin position="250"/>
        <end position="269"/>
    </location>
</feature>
<feature type="transmembrane region" description="Helical" evidence="1">
    <location>
        <begin position="223"/>
        <end position="244"/>
    </location>
</feature>
<feature type="transmembrane region" description="Helical" evidence="1">
    <location>
        <begin position="6"/>
        <end position="27"/>
    </location>
</feature>
<comment type="caution">
    <text evidence="2">The sequence shown here is derived from an EMBL/GenBank/DDBJ whole genome shotgun (WGS) entry which is preliminary data.</text>
</comment>
<keyword evidence="1" id="KW-0812">Transmembrane</keyword>
<organism evidence="2 3">
    <name type="scientific">Arthrobacter cryoconiti</name>
    <dbReference type="NCBI Taxonomy" id="748907"/>
    <lineage>
        <taxon>Bacteria</taxon>
        <taxon>Bacillati</taxon>
        <taxon>Actinomycetota</taxon>
        <taxon>Actinomycetes</taxon>
        <taxon>Micrococcales</taxon>
        <taxon>Micrococcaceae</taxon>
        <taxon>Arthrobacter</taxon>
    </lineage>
</organism>